<dbReference type="InterPro" id="IPR036388">
    <property type="entry name" value="WH-like_DNA-bd_sf"/>
</dbReference>
<feature type="region of interest" description="Disordered" evidence="1">
    <location>
        <begin position="239"/>
        <end position="328"/>
    </location>
</feature>
<dbReference type="Gene3D" id="1.25.40.10">
    <property type="entry name" value="Tetratricopeptide repeat domain"/>
    <property type="match status" value="1"/>
</dbReference>
<dbReference type="EMBL" id="BMMX01000039">
    <property type="protein sequence ID" value="GGL12849.1"/>
    <property type="molecule type" value="Genomic_DNA"/>
</dbReference>
<evidence type="ECO:0000256" key="1">
    <source>
        <dbReference type="SAM" id="MobiDB-lite"/>
    </source>
</evidence>
<feature type="transmembrane region" description="Helical" evidence="2">
    <location>
        <begin position="56"/>
        <end position="81"/>
    </location>
</feature>
<keyword evidence="5" id="KW-1185">Reference proteome</keyword>
<feature type="compositionally biased region" description="Low complexity" evidence="1">
    <location>
        <begin position="289"/>
        <end position="302"/>
    </location>
</feature>
<feature type="compositionally biased region" description="Low complexity" evidence="1">
    <location>
        <begin position="138"/>
        <end position="153"/>
    </location>
</feature>
<feature type="compositionally biased region" description="Polar residues" evidence="1">
    <location>
        <begin position="154"/>
        <end position="172"/>
    </location>
</feature>
<accession>A0A8J3FS76</accession>
<dbReference type="RefSeq" id="WP_189082171.1">
    <property type="nucleotide sequence ID" value="NZ_BMMX01000039.1"/>
</dbReference>
<keyword evidence="2" id="KW-1133">Transmembrane helix</keyword>
<dbReference type="Gene3D" id="3.10.350.10">
    <property type="entry name" value="LysM domain"/>
    <property type="match status" value="1"/>
</dbReference>
<dbReference type="Proteomes" id="UP000656042">
    <property type="component" value="Unassembled WGS sequence"/>
</dbReference>
<evidence type="ECO:0000313" key="4">
    <source>
        <dbReference type="EMBL" id="GGL12849.1"/>
    </source>
</evidence>
<keyword evidence="2" id="KW-0472">Membrane</keyword>
<feature type="compositionally biased region" description="Basic and acidic residues" evidence="1">
    <location>
        <begin position="619"/>
        <end position="630"/>
    </location>
</feature>
<reference evidence="4" key="2">
    <citation type="submission" date="2020-09" db="EMBL/GenBank/DDBJ databases">
        <authorList>
            <person name="Sun Q."/>
            <person name="Zhou Y."/>
        </authorList>
    </citation>
    <scope>NUCLEOTIDE SEQUENCE</scope>
    <source>
        <strain evidence="4">CGMCC 4.7299</strain>
    </source>
</reference>
<organism evidence="4 5">
    <name type="scientific">Mangrovihabitans endophyticus</name>
    <dbReference type="NCBI Taxonomy" id="1751298"/>
    <lineage>
        <taxon>Bacteria</taxon>
        <taxon>Bacillati</taxon>
        <taxon>Actinomycetota</taxon>
        <taxon>Actinomycetes</taxon>
        <taxon>Micromonosporales</taxon>
        <taxon>Micromonosporaceae</taxon>
        <taxon>Mangrovihabitans</taxon>
    </lineage>
</organism>
<dbReference type="InterPro" id="IPR051677">
    <property type="entry name" value="AfsR-DnrI-RedD_regulator"/>
</dbReference>
<feature type="region of interest" description="Disordered" evidence="1">
    <location>
        <begin position="918"/>
        <end position="937"/>
    </location>
</feature>
<dbReference type="SMART" id="SM01043">
    <property type="entry name" value="BTAD"/>
    <property type="match status" value="1"/>
</dbReference>
<protein>
    <recommendedName>
        <fullName evidence="3">LysM domain-containing protein</fullName>
    </recommendedName>
</protein>
<feature type="compositionally biased region" description="Low complexity" evidence="1">
    <location>
        <begin position="255"/>
        <end position="276"/>
    </location>
</feature>
<dbReference type="AlphaFoldDB" id="A0A8J3FS76"/>
<feature type="compositionally biased region" description="Low complexity" evidence="1">
    <location>
        <begin position="647"/>
        <end position="661"/>
    </location>
</feature>
<proteinExistence type="predicted"/>
<feature type="domain" description="LysM" evidence="3">
    <location>
        <begin position="180"/>
        <end position="236"/>
    </location>
</feature>
<evidence type="ECO:0000313" key="5">
    <source>
        <dbReference type="Proteomes" id="UP000656042"/>
    </source>
</evidence>
<comment type="caution">
    <text evidence="4">The sequence shown here is derived from an EMBL/GenBank/DDBJ whole genome shotgun (WGS) entry which is preliminary data.</text>
</comment>
<dbReference type="Pfam" id="PF03704">
    <property type="entry name" value="BTAD"/>
    <property type="match status" value="1"/>
</dbReference>
<reference evidence="4" key="1">
    <citation type="journal article" date="2014" name="Int. J. Syst. Evol. Microbiol.">
        <title>Complete genome sequence of Corynebacterium casei LMG S-19264T (=DSM 44701T), isolated from a smear-ripened cheese.</title>
        <authorList>
            <consortium name="US DOE Joint Genome Institute (JGI-PGF)"/>
            <person name="Walter F."/>
            <person name="Albersmeier A."/>
            <person name="Kalinowski J."/>
            <person name="Ruckert C."/>
        </authorList>
    </citation>
    <scope>NUCLEOTIDE SEQUENCE</scope>
    <source>
        <strain evidence="4">CGMCC 4.7299</strain>
    </source>
</reference>
<feature type="compositionally biased region" description="Low complexity" evidence="1">
    <location>
        <begin position="631"/>
        <end position="640"/>
    </location>
</feature>
<gene>
    <name evidence="4" type="ORF">GCM10012284_54400</name>
</gene>
<dbReference type="PROSITE" id="PS51782">
    <property type="entry name" value="LYSM"/>
    <property type="match status" value="1"/>
</dbReference>
<feature type="region of interest" description="Disordered" evidence="1">
    <location>
        <begin position="130"/>
        <end position="178"/>
    </location>
</feature>
<dbReference type="CDD" id="cd00118">
    <property type="entry name" value="LysM"/>
    <property type="match status" value="1"/>
</dbReference>
<dbReference type="InterPro" id="IPR005158">
    <property type="entry name" value="BTAD"/>
</dbReference>
<sequence length="937" mass="96506">MAAARTALIVAAWLLGAPALLVAVAGSPVPSAAPSAGQVRAWLDDPLNPVYQQQTAIVLAWSVWALITLAVLAVLTAQLRWRLRTAHRPAIVSRLPAPAQSLAAALLGTAVVATAASPLLTPPAAAVAAAPHLHDPGDPSGAAPTAAGPGTDTRQQPPASVTTAAATGSNGPSGAEATGGTCVVVRGDTLWDLAAEHLGDPLRWPQIYHLNRGHVQANGHALTDPDEIDVGWILTLPAHQPTGPAPATSPPAAPAQPSLHPPGASTSPSPTTAPSHATDDGVSPPPSQPAGGTTPTPAASPDTPGPDPTHRGTPTSAPSASTTDGVDLPGGWITLGLAGGLLAAATMVWRRRRHRYRPTPLTHTVLDDADLLPPLAAMTRLRTRTRRIPPPDNAPSAAAPTVREYQAATVKPALPPPGPTGTDLAGCAALPLATGMGLAGDGALDAARGLLVATLASGSPDDPDAQGRALLPAATLATLLGASATGLGTLARLTVTTTDAEAITRLEEEIIRRSRLLAEAHAADVSALRDTDVHAEPLPQLLLIIAAPGPAWTSRLSTAIGLGRSVDIGAAVIGDWPAGTVVTVAADGTTDHPDIPRLSVLDTPAATEILAVLREAHDDTPPAAPADHRGPAQPRPAAVHQPPPAAAPDQDPAASTATPHTAAAAGRLPVALQVLGTPAVLGPDGQPSPGIRSKALELLVYLAVNRDGADLSDIMEALYPDASLRRAGERLSTAVADLRKHIRHAAGTPPAGTPRLEPVPNTGSRYHLDPGLVHVDWWTLHDHYQAAAAAPDDQQRLAHLTTALNAATGGLADGHDYDWIDTDRETVRRHRITLHTHAAALLAATDPHRCWHLLEHACQIDPLADELARTTMRAAATLGDTDAIRHRLTTLRRALADHDLDMSEETEALARQLLHHRQPPHPHEQGAPAGAPAPPHR</sequence>
<keyword evidence="2" id="KW-0812">Transmembrane</keyword>
<dbReference type="PANTHER" id="PTHR35807">
    <property type="entry name" value="TRANSCRIPTIONAL REGULATOR REDD-RELATED"/>
    <property type="match status" value="1"/>
</dbReference>
<evidence type="ECO:0000256" key="2">
    <source>
        <dbReference type="SAM" id="Phobius"/>
    </source>
</evidence>
<evidence type="ECO:0000259" key="3">
    <source>
        <dbReference type="PROSITE" id="PS51782"/>
    </source>
</evidence>
<name>A0A8J3FS76_9ACTN</name>
<dbReference type="Gene3D" id="1.10.10.10">
    <property type="entry name" value="Winged helix-like DNA-binding domain superfamily/Winged helix DNA-binding domain"/>
    <property type="match status" value="1"/>
</dbReference>
<dbReference type="InterPro" id="IPR036779">
    <property type="entry name" value="LysM_dom_sf"/>
</dbReference>
<dbReference type="InterPro" id="IPR011990">
    <property type="entry name" value="TPR-like_helical_dom_sf"/>
</dbReference>
<feature type="compositionally biased region" description="Pro residues" evidence="1">
    <location>
        <begin position="243"/>
        <end position="254"/>
    </location>
</feature>
<feature type="compositionally biased region" description="Low complexity" evidence="1">
    <location>
        <begin position="313"/>
        <end position="323"/>
    </location>
</feature>
<feature type="region of interest" description="Disordered" evidence="1">
    <location>
        <begin position="619"/>
        <end position="661"/>
    </location>
</feature>
<dbReference type="InterPro" id="IPR018392">
    <property type="entry name" value="LysM"/>
</dbReference>